<comment type="catalytic activity">
    <reaction evidence="10">
        <text>D-mannose(out) = D-mannose(in)</text>
        <dbReference type="Rhea" id="RHEA:78391"/>
        <dbReference type="ChEBI" id="CHEBI:4208"/>
    </reaction>
    <physiologicalReaction direction="left-to-right" evidence="10">
        <dbReference type="Rhea" id="RHEA:78392"/>
    </physiologicalReaction>
</comment>
<dbReference type="RefSeq" id="XP_009830428.1">
    <property type="nucleotide sequence ID" value="XM_009832126.1"/>
</dbReference>
<dbReference type="OrthoDB" id="4540492at2759"/>
<dbReference type="InterPro" id="IPR005828">
    <property type="entry name" value="MFS_sugar_transport-like"/>
</dbReference>
<dbReference type="PROSITE" id="PS50850">
    <property type="entry name" value="MFS"/>
    <property type="match status" value="1"/>
</dbReference>
<evidence type="ECO:0000256" key="11">
    <source>
        <dbReference type="ARBA" id="ARBA00044668"/>
    </source>
</evidence>
<evidence type="ECO:0000256" key="9">
    <source>
        <dbReference type="ARBA" id="ARBA00044656"/>
    </source>
</evidence>
<evidence type="ECO:0000256" key="13">
    <source>
        <dbReference type="ARBA" id="ARBA00044780"/>
    </source>
</evidence>
<evidence type="ECO:0000256" key="2">
    <source>
        <dbReference type="ARBA" id="ARBA00011738"/>
    </source>
</evidence>
<keyword evidence="6 15" id="KW-0472">Membrane</keyword>
<dbReference type="InterPro" id="IPR045263">
    <property type="entry name" value="GLUT"/>
</dbReference>
<evidence type="ECO:0000256" key="5">
    <source>
        <dbReference type="ARBA" id="ARBA00022989"/>
    </source>
</evidence>
<comment type="subcellular location">
    <subcellularLocation>
        <location evidence="1">Membrane</location>
        <topology evidence="1">Multi-pass membrane protein</topology>
    </subcellularLocation>
</comment>
<feature type="transmembrane region" description="Helical" evidence="15">
    <location>
        <begin position="115"/>
        <end position="134"/>
    </location>
</feature>
<dbReference type="InterPro" id="IPR003663">
    <property type="entry name" value="Sugar/inositol_transpt"/>
</dbReference>
<evidence type="ECO:0000256" key="12">
    <source>
        <dbReference type="ARBA" id="ARBA00044710"/>
    </source>
</evidence>
<dbReference type="PRINTS" id="PR00171">
    <property type="entry name" value="SUGRTRNSPORT"/>
</dbReference>
<accession>W4GNB1</accession>
<dbReference type="EMBL" id="KI913126">
    <property type="protein sequence ID" value="ETV80504.1"/>
    <property type="molecule type" value="Genomic_DNA"/>
</dbReference>
<proteinExistence type="inferred from homology"/>
<dbReference type="SUPFAM" id="SSF103473">
    <property type="entry name" value="MFS general substrate transporter"/>
    <property type="match status" value="1"/>
</dbReference>
<evidence type="ECO:0000256" key="6">
    <source>
        <dbReference type="ARBA" id="ARBA00023136"/>
    </source>
</evidence>
<evidence type="ECO:0000256" key="14">
    <source>
        <dbReference type="RuleBase" id="RU003346"/>
    </source>
</evidence>
<gene>
    <name evidence="17" type="ORF">H257_06770</name>
</gene>
<dbReference type="GO" id="GO:0015149">
    <property type="term" value="F:hexose transmembrane transporter activity"/>
    <property type="evidence" value="ECO:0007669"/>
    <property type="project" value="TreeGrafter"/>
</dbReference>
<comment type="similarity">
    <text evidence="14">Belongs to the major facilitator superfamily. Sugar transporter (TC 2.A.1.1) family.</text>
</comment>
<feature type="transmembrane region" description="Helical" evidence="15">
    <location>
        <begin position="508"/>
        <end position="527"/>
    </location>
</feature>
<dbReference type="NCBIfam" id="TIGR00879">
    <property type="entry name" value="SP"/>
    <property type="match status" value="1"/>
</dbReference>
<keyword evidence="4 15" id="KW-0812">Transmembrane</keyword>
<evidence type="ECO:0000256" key="4">
    <source>
        <dbReference type="ARBA" id="ARBA00022692"/>
    </source>
</evidence>
<evidence type="ECO:0000259" key="16">
    <source>
        <dbReference type="PROSITE" id="PS50850"/>
    </source>
</evidence>
<evidence type="ECO:0000256" key="1">
    <source>
        <dbReference type="ARBA" id="ARBA00004141"/>
    </source>
</evidence>
<comment type="catalytic activity">
    <reaction evidence="8">
        <text>D-glucose(out) = D-glucose(in)</text>
        <dbReference type="Rhea" id="RHEA:60376"/>
        <dbReference type="ChEBI" id="CHEBI:4167"/>
    </reaction>
    <physiologicalReaction direction="left-to-right" evidence="8">
        <dbReference type="Rhea" id="RHEA:60377"/>
    </physiologicalReaction>
</comment>
<dbReference type="GeneID" id="20808766"/>
<evidence type="ECO:0000256" key="8">
    <source>
        <dbReference type="ARBA" id="ARBA00044648"/>
    </source>
</evidence>
<keyword evidence="5 15" id="KW-1133">Transmembrane helix</keyword>
<dbReference type="InterPro" id="IPR020846">
    <property type="entry name" value="MFS_dom"/>
</dbReference>
<feature type="transmembrane region" description="Helical" evidence="15">
    <location>
        <begin position="539"/>
        <end position="559"/>
    </location>
</feature>
<feature type="transmembrane region" description="Helical" evidence="15">
    <location>
        <begin position="471"/>
        <end position="496"/>
    </location>
</feature>
<sequence>MLLPSWLIGPFHVDASSCVALAQHNHDTLRGHFYISMASQALQHGGGPASVVATGAPPPGCADEAYVQLHDEPASKLHPQHSFRQHRRITSSQSMSRLDSMLHEDQSKALQPSRVFYVTVAIALLGAIQFGWLMSELNYKQYHIKQICQLPVPVIDKKYPDYCVLFRGHTHHEWVMTTTAWVVGGGVGALGSGLPADVLGRKKGLALNALLMIAGAIVQAASGTIHVLTAGRFISGIASGGTINVSNVLISEITPLGMRGFFLTGLQVGISFGVLVVTTVHYGMTSAEMTWRILVGAPLLIGLLQIALLPCMQESPVWLVAKGKLALAHTSLVNLYLPHDTDVILAELVAARTDETSEFTAPRRRWTVLFTARYRKQLAVACVLCAMQQLCGINAIMYYSASIFSSIGIHDPRYANTIVAAARMHDILFAAKVLDKFNRRTLLLWGMSTMAACGGSLVLCLVHGTDSLAQYGAVGVLVVFVSAYCLSIGPMSWMIANELFPDYLNARAGAVGTFFTWVSNFFVSVYFPQMADPANLGNYAFLVFSAFLVAAVGFTYVCVPETNHKTYYEIQRAFVIDEPTPTDDR</sequence>
<dbReference type="InterPro" id="IPR036259">
    <property type="entry name" value="MFS_trans_sf"/>
</dbReference>
<evidence type="ECO:0000256" key="10">
    <source>
        <dbReference type="ARBA" id="ARBA00044662"/>
    </source>
</evidence>
<dbReference type="Gene3D" id="1.20.1250.20">
    <property type="entry name" value="MFS general substrate transporter like domains"/>
    <property type="match status" value="1"/>
</dbReference>
<feature type="domain" description="Major facilitator superfamily (MFS) profile" evidence="16">
    <location>
        <begin position="119"/>
        <end position="563"/>
    </location>
</feature>
<comment type="subunit">
    <text evidence="2">Homodimer.</text>
</comment>
<comment type="catalytic activity">
    <reaction evidence="12">
        <text>D-fructose(out) = D-fructose(in)</text>
        <dbReference type="Rhea" id="RHEA:60372"/>
        <dbReference type="ChEBI" id="CHEBI:37721"/>
    </reaction>
    <physiologicalReaction direction="left-to-right" evidence="12">
        <dbReference type="Rhea" id="RHEA:60373"/>
    </physiologicalReaction>
</comment>
<name>W4GNB1_APHAT</name>
<dbReference type="VEuPathDB" id="FungiDB:H257_06770"/>
<evidence type="ECO:0000256" key="15">
    <source>
        <dbReference type="SAM" id="Phobius"/>
    </source>
</evidence>
<feature type="transmembrane region" description="Helical" evidence="15">
    <location>
        <begin position="174"/>
        <end position="193"/>
    </location>
</feature>
<comment type="catalytic activity">
    <reaction evidence="11">
        <text>D-glucosamine(out) = D-glucosamine(in)</text>
        <dbReference type="Rhea" id="RHEA:78423"/>
        <dbReference type="ChEBI" id="CHEBI:58723"/>
    </reaction>
    <physiologicalReaction direction="left-to-right" evidence="11">
        <dbReference type="Rhea" id="RHEA:78424"/>
    </physiologicalReaction>
</comment>
<dbReference type="Pfam" id="PF00083">
    <property type="entry name" value="Sugar_tr"/>
    <property type="match status" value="1"/>
</dbReference>
<dbReference type="GO" id="GO:0016020">
    <property type="term" value="C:membrane"/>
    <property type="evidence" value="ECO:0007669"/>
    <property type="project" value="UniProtKB-SubCell"/>
</dbReference>
<organism evidence="17">
    <name type="scientific">Aphanomyces astaci</name>
    <name type="common">Crayfish plague agent</name>
    <dbReference type="NCBI Taxonomy" id="112090"/>
    <lineage>
        <taxon>Eukaryota</taxon>
        <taxon>Sar</taxon>
        <taxon>Stramenopiles</taxon>
        <taxon>Oomycota</taxon>
        <taxon>Saprolegniomycetes</taxon>
        <taxon>Saprolegniales</taxon>
        <taxon>Verrucalvaceae</taxon>
        <taxon>Aphanomyces</taxon>
    </lineage>
</organism>
<reference evidence="17" key="1">
    <citation type="submission" date="2013-12" db="EMBL/GenBank/DDBJ databases">
        <title>The Genome Sequence of Aphanomyces astaci APO3.</title>
        <authorList>
            <consortium name="The Broad Institute Genomics Platform"/>
            <person name="Russ C."/>
            <person name="Tyler B."/>
            <person name="van West P."/>
            <person name="Dieguez-Uribeondo J."/>
            <person name="Young S.K."/>
            <person name="Zeng Q."/>
            <person name="Gargeya S."/>
            <person name="Fitzgerald M."/>
            <person name="Abouelleil A."/>
            <person name="Alvarado L."/>
            <person name="Chapman S.B."/>
            <person name="Gainer-Dewar J."/>
            <person name="Goldberg J."/>
            <person name="Griggs A."/>
            <person name="Gujja S."/>
            <person name="Hansen M."/>
            <person name="Howarth C."/>
            <person name="Imamovic A."/>
            <person name="Ireland A."/>
            <person name="Larimer J."/>
            <person name="McCowan C."/>
            <person name="Murphy C."/>
            <person name="Pearson M."/>
            <person name="Poon T.W."/>
            <person name="Priest M."/>
            <person name="Roberts A."/>
            <person name="Saif S."/>
            <person name="Shea T."/>
            <person name="Sykes S."/>
            <person name="Wortman J."/>
            <person name="Nusbaum C."/>
            <person name="Birren B."/>
        </authorList>
    </citation>
    <scope>NUCLEOTIDE SEQUENCE [LARGE SCALE GENOMIC DNA]</scope>
    <source>
        <strain evidence="17">APO3</strain>
    </source>
</reference>
<dbReference type="PROSITE" id="PS00216">
    <property type="entry name" value="SUGAR_TRANSPORT_1"/>
    <property type="match status" value="1"/>
</dbReference>
<feature type="transmembrane region" description="Helical" evidence="15">
    <location>
        <begin position="205"/>
        <end position="227"/>
    </location>
</feature>
<feature type="transmembrane region" description="Helical" evidence="15">
    <location>
        <begin position="262"/>
        <end position="283"/>
    </location>
</feature>
<dbReference type="PANTHER" id="PTHR23503">
    <property type="entry name" value="SOLUTE CARRIER FAMILY 2"/>
    <property type="match status" value="1"/>
</dbReference>
<keyword evidence="3 14" id="KW-0813">Transport</keyword>
<evidence type="ECO:0000313" key="17">
    <source>
        <dbReference type="EMBL" id="ETV80504.1"/>
    </source>
</evidence>
<evidence type="ECO:0000256" key="7">
    <source>
        <dbReference type="ARBA" id="ARBA00044637"/>
    </source>
</evidence>
<feature type="transmembrane region" description="Helical" evidence="15">
    <location>
        <begin position="442"/>
        <end position="465"/>
    </location>
</feature>
<evidence type="ECO:0000256" key="3">
    <source>
        <dbReference type="ARBA" id="ARBA00022448"/>
    </source>
</evidence>
<dbReference type="InterPro" id="IPR005829">
    <property type="entry name" value="Sugar_transporter_CS"/>
</dbReference>
<dbReference type="AlphaFoldDB" id="W4GNB1"/>
<dbReference type="PROSITE" id="PS00217">
    <property type="entry name" value="SUGAR_TRANSPORT_2"/>
    <property type="match status" value="1"/>
</dbReference>
<comment type="catalytic activity">
    <reaction evidence="9">
        <text>D-xylose(out) = D-xylose(in)</text>
        <dbReference type="Rhea" id="RHEA:78427"/>
        <dbReference type="ChEBI" id="CHEBI:53455"/>
    </reaction>
    <physiologicalReaction direction="left-to-right" evidence="9">
        <dbReference type="Rhea" id="RHEA:78428"/>
    </physiologicalReaction>
</comment>
<dbReference type="PANTHER" id="PTHR23503:SF8">
    <property type="entry name" value="FACILITATED GLUCOSE TRANSPORTER PROTEIN 1"/>
    <property type="match status" value="1"/>
</dbReference>
<dbReference type="STRING" id="112090.W4GNB1"/>
<comment type="catalytic activity">
    <reaction evidence="7">
        <text>D-galactose(in) = D-galactose(out)</text>
        <dbReference type="Rhea" id="RHEA:34915"/>
        <dbReference type="ChEBI" id="CHEBI:4139"/>
    </reaction>
    <physiologicalReaction direction="right-to-left" evidence="7">
        <dbReference type="Rhea" id="RHEA:34917"/>
    </physiologicalReaction>
</comment>
<protein>
    <recommendedName>
        <fullName evidence="13">Hexose transporter 1</fullName>
    </recommendedName>
</protein>